<protein>
    <submittedName>
        <fullName evidence="1">Uncharacterized protein</fullName>
    </submittedName>
</protein>
<name>A0A1B7XEQ8_9BACT</name>
<organism evidence="1 2">
    <name type="scientific">Halodesulfovibrio spirochaetisodalis</name>
    <dbReference type="NCBI Taxonomy" id="1560234"/>
    <lineage>
        <taxon>Bacteria</taxon>
        <taxon>Pseudomonadati</taxon>
        <taxon>Thermodesulfobacteriota</taxon>
        <taxon>Desulfovibrionia</taxon>
        <taxon>Desulfovibrionales</taxon>
        <taxon>Desulfovibrionaceae</taxon>
        <taxon>Halodesulfovibrio</taxon>
    </lineage>
</organism>
<gene>
    <name evidence="1" type="ORF">SP90_06815</name>
</gene>
<comment type="caution">
    <text evidence="1">The sequence shown here is derived from an EMBL/GenBank/DDBJ whole genome shotgun (WGS) entry which is preliminary data.</text>
</comment>
<proteinExistence type="predicted"/>
<dbReference type="Proteomes" id="UP000091979">
    <property type="component" value="Unassembled WGS sequence"/>
</dbReference>
<dbReference type="EMBL" id="JXMS01000009">
    <property type="protein sequence ID" value="OBQ52676.1"/>
    <property type="molecule type" value="Genomic_DNA"/>
</dbReference>
<reference evidence="1 2" key="1">
    <citation type="submission" date="2015-01" db="EMBL/GenBank/DDBJ databases">
        <title>Desulfovibrio sp. JC271 draft genome sequence.</title>
        <authorList>
            <person name="Shivani Y."/>
            <person name="Subhash Y."/>
            <person name="Sasikala C."/>
            <person name="Ramana C.V."/>
        </authorList>
    </citation>
    <scope>NUCLEOTIDE SEQUENCE [LARGE SCALE GENOMIC DNA]</scope>
    <source>
        <strain evidence="1 2">JC271</strain>
    </source>
</reference>
<dbReference type="AlphaFoldDB" id="A0A1B7XEQ8"/>
<evidence type="ECO:0000313" key="1">
    <source>
        <dbReference type="EMBL" id="OBQ52676.1"/>
    </source>
</evidence>
<accession>A0A1B7XEQ8</accession>
<keyword evidence="2" id="KW-1185">Reference proteome</keyword>
<evidence type="ECO:0000313" key="2">
    <source>
        <dbReference type="Proteomes" id="UP000091979"/>
    </source>
</evidence>
<sequence length="84" mass="9208">MLIFVFAFVPLLHLPPLSLLQSNRFAMVPCAPHLPSLFTPRNSAFISESTSCMAATRSSIRATFMTTCCCAIFSFDNKPVTCST</sequence>